<feature type="domain" description="GIY-YIG" evidence="1">
    <location>
        <begin position="282"/>
        <end position="377"/>
    </location>
</feature>
<reference evidence="2" key="1">
    <citation type="submission" date="2020-03" db="EMBL/GenBank/DDBJ databases">
        <title>Draft sequencing of Paenibacilllus sp. S3N08.</title>
        <authorList>
            <person name="Kim D.-U."/>
        </authorList>
    </citation>
    <scope>NUCLEOTIDE SEQUENCE</scope>
    <source>
        <strain evidence="2">S3N08</strain>
    </source>
</reference>
<dbReference type="SUPFAM" id="SSF82771">
    <property type="entry name" value="GIY-YIG endonuclease"/>
    <property type="match status" value="1"/>
</dbReference>
<name>A0ABX0JBS1_9BACL</name>
<dbReference type="Pfam" id="PF01541">
    <property type="entry name" value="GIY-YIG"/>
    <property type="match status" value="1"/>
</dbReference>
<dbReference type="CDD" id="cd10451">
    <property type="entry name" value="GIY-YIG_LuxR_like"/>
    <property type="match status" value="1"/>
</dbReference>
<dbReference type="Gene3D" id="3.40.1440.10">
    <property type="entry name" value="GIY-YIG endonuclease"/>
    <property type="match status" value="1"/>
</dbReference>
<evidence type="ECO:0000259" key="1">
    <source>
        <dbReference type="PROSITE" id="PS50164"/>
    </source>
</evidence>
<dbReference type="InterPro" id="IPR000305">
    <property type="entry name" value="GIY-YIG_endonuc"/>
</dbReference>
<evidence type="ECO:0000313" key="2">
    <source>
        <dbReference type="EMBL" id="NHN33950.1"/>
    </source>
</evidence>
<protein>
    <submittedName>
        <fullName evidence="2">DUF2087 domain-containing protein</fullName>
    </submittedName>
</protein>
<dbReference type="Pfam" id="PF09860">
    <property type="entry name" value="DUF2087"/>
    <property type="match status" value="1"/>
</dbReference>
<comment type="caution">
    <text evidence="2">The sequence shown here is derived from an EMBL/GenBank/DDBJ whole genome shotgun (WGS) entry which is preliminary data.</text>
</comment>
<dbReference type="PROSITE" id="PS50164">
    <property type="entry name" value="GIY_YIG"/>
    <property type="match status" value="1"/>
</dbReference>
<keyword evidence="3" id="KW-1185">Reference proteome</keyword>
<organism evidence="2 3">
    <name type="scientific">Paenibacillus agricola</name>
    <dbReference type="NCBI Taxonomy" id="2716264"/>
    <lineage>
        <taxon>Bacteria</taxon>
        <taxon>Bacillati</taxon>
        <taxon>Bacillota</taxon>
        <taxon>Bacilli</taxon>
        <taxon>Bacillales</taxon>
        <taxon>Paenibacillaceae</taxon>
        <taxon>Paenibacillus</taxon>
    </lineage>
</organism>
<dbReference type="InterPro" id="IPR018656">
    <property type="entry name" value="DUF2087"/>
</dbReference>
<gene>
    <name evidence="2" type="ORF">G9U52_29455</name>
</gene>
<proteinExistence type="predicted"/>
<accession>A0ABX0JBS1</accession>
<dbReference type="Proteomes" id="UP001165962">
    <property type="component" value="Unassembled WGS sequence"/>
</dbReference>
<sequence length="383" mass="44601">MLDAELLWKVPLEELKLGYTFDKSTAAFVCLACGSSFTKGVIYKEAEVYYEAEKFTTIHITREHGSMFEYLLGLGKRQTGLSDLQKNLLQLFYEGVNDNEIVDKLDGGSTSTIRNHRFALREKEKQAKLFLAIMDLLEQKTSSSPKSGRTMKQQTAAQRSAPIQDGRYAITEQEYQEVILNAFAEGLDGPLTSFPSKEKRRIIILRHLISRFKTNKRYTEKEINSVLQEAYADHVTLRRYMIEYGLMEREPDGSAYWVKEGVKQMSKEKRKELVLAYKEMKKPMGIYRLRNTANGKIFIGSSLNLEGRWNRHQFELNMNMERIADLQNDWKQFGEQQFVFEVLEQLEQRNEGYQDIPDELEKLEAKWIEQLQPFGEAGYNMKK</sequence>
<dbReference type="EMBL" id="JAAOIW010000015">
    <property type="protein sequence ID" value="NHN33950.1"/>
    <property type="molecule type" value="Genomic_DNA"/>
</dbReference>
<evidence type="ECO:0000313" key="3">
    <source>
        <dbReference type="Proteomes" id="UP001165962"/>
    </source>
</evidence>
<dbReference type="InterPro" id="IPR035901">
    <property type="entry name" value="GIY-YIG_endonuc_sf"/>
</dbReference>